<feature type="region of interest" description="Disordered" evidence="1">
    <location>
        <begin position="1"/>
        <end position="84"/>
    </location>
</feature>
<sequence length="116" mass="12421">MILPRQGSHAQASQFIHGRRGPLGISRGVSDHQLERSSDDPAGVIDFANGQLESGEQVLARLDPAGPSQRNESADPDGGSVSPLRSRRRWWGIHASASPVWRFGCGLPGSRSGRAQ</sequence>
<keyword evidence="3" id="KW-1185">Reference proteome</keyword>
<evidence type="ECO:0000313" key="2">
    <source>
        <dbReference type="EMBL" id="EKX69033.1"/>
    </source>
</evidence>
<evidence type="ECO:0000313" key="3">
    <source>
        <dbReference type="Proteomes" id="UP000010411"/>
    </source>
</evidence>
<proteinExistence type="predicted"/>
<dbReference type="AlphaFoldDB" id="L1L8S7"/>
<gene>
    <name evidence="2" type="ORF">STRIP9103_09108</name>
</gene>
<organism evidence="2 3">
    <name type="scientific">Streptomyces ipomoeae 91-03</name>
    <dbReference type="NCBI Taxonomy" id="698759"/>
    <lineage>
        <taxon>Bacteria</taxon>
        <taxon>Bacillati</taxon>
        <taxon>Actinomycetota</taxon>
        <taxon>Actinomycetes</taxon>
        <taxon>Kitasatosporales</taxon>
        <taxon>Streptomycetaceae</taxon>
        <taxon>Streptomyces</taxon>
    </lineage>
</organism>
<accession>L1L8S7</accession>
<name>L1L8S7_9ACTN</name>
<protein>
    <submittedName>
        <fullName evidence="2">Uncharacterized protein</fullName>
    </submittedName>
</protein>
<dbReference type="Proteomes" id="UP000010411">
    <property type="component" value="Unassembled WGS sequence"/>
</dbReference>
<comment type="caution">
    <text evidence="2">The sequence shown here is derived from an EMBL/GenBank/DDBJ whole genome shotgun (WGS) entry which is preliminary data.</text>
</comment>
<reference evidence="2 3" key="1">
    <citation type="submission" date="2012-11" db="EMBL/GenBank/DDBJ databases">
        <authorList>
            <person name="Huguet-Tapia J.C."/>
            <person name="Durkin A.S."/>
            <person name="Pettis G.S."/>
            <person name="Badger J.H."/>
        </authorList>
    </citation>
    <scope>NUCLEOTIDE SEQUENCE [LARGE SCALE GENOMIC DNA]</scope>
    <source>
        <strain evidence="2 3">91-03</strain>
    </source>
</reference>
<dbReference type="PATRIC" id="fig|698759.3.peg.452"/>
<evidence type="ECO:0000256" key="1">
    <source>
        <dbReference type="SAM" id="MobiDB-lite"/>
    </source>
</evidence>
<feature type="compositionally biased region" description="Basic and acidic residues" evidence="1">
    <location>
        <begin position="29"/>
        <end position="39"/>
    </location>
</feature>
<dbReference type="EMBL" id="AEJC01000040">
    <property type="protein sequence ID" value="EKX69033.1"/>
    <property type="molecule type" value="Genomic_DNA"/>
</dbReference>